<dbReference type="GO" id="GO:0042026">
    <property type="term" value="P:protein refolding"/>
    <property type="evidence" value="ECO:0007669"/>
    <property type="project" value="TreeGrafter"/>
</dbReference>
<dbReference type="PROSITE" id="PS00636">
    <property type="entry name" value="DNAJ_1"/>
    <property type="match status" value="1"/>
</dbReference>
<dbReference type="AlphaFoldDB" id="A0A8X7Z124"/>
<dbReference type="PROSITE" id="PS50076">
    <property type="entry name" value="DNAJ_2"/>
    <property type="match status" value="1"/>
</dbReference>
<dbReference type="Pfam" id="PF01556">
    <property type="entry name" value="DnaJ_C"/>
    <property type="match status" value="2"/>
</dbReference>
<dbReference type="InterPro" id="IPR001623">
    <property type="entry name" value="DnaJ_domain"/>
</dbReference>
<dbReference type="HAMAP" id="MF_01152">
    <property type="entry name" value="DnaJ"/>
    <property type="match status" value="1"/>
</dbReference>
<dbReference type="PANTHER" id="PTHR43096:SF52">
    <property type="entry name" value="DNAJ HOMOLOG 1, MITOCHONDRIAL-RELATED"/>
    <property type="match status" value="1"/>
</dbReference>
<evidence type="ECO:0000313" key="10">
    <source>
        <dbReference type="EMBL" id="KAG6762418.1"/>
    </source>
</evidence>
<feature type="domain" description="J" evidence="8">
    <location>
        <begin position="18"/>
        <end position="129"/>
    </location>
</feature>
<dbReference type="Proteomes" id="UP000886885">
    <property type="component" value="Chromosome 9A"/>
</dbReference>
<dbReference type="SMART" id="SM00271">
    <property type="entry name" value="DnaJ"/>
    <property type="match status" value="1"/>
</dbReference>
<dbReference type="PROSITE" id="PS51188">
    <property type="entry name" value="ZF_CR"/>
    <property type="match status" value="1"/>
</dbReference>
<dbReference type="CDD" id="cd10747">
    <property type="entry name" value="DnaJ_C"/>
    <property type="match status" value="1"/>
</dbReference>
<dbReference type="EMBL" id="JAAWWB010000017">
    <property type="protein sequence ID" value="KAG6762418.1"/>
    <property type="molecule type" value="Genomic_DNA"/>
</dbReference>
<evidence type="ECO:0000313" key="11">
    <source>
        <dbReference type="Proteomes" id="UP000886885"/>
    </source>
</evidence>
<evidence type="ECO:0000256" key="6">
    <source>
        <dbReference type="PROSITE-ProRule" id="PRU00546"/>
    </source>
</evidence>
<evidence type="ECO:0000256" key="2">
    <source>
        <dbReference type="ARBA" id="ARBA00022737"/>
    </source>
</evidence>
<dbReference type="GO" id="GO:0031072">
    <property type="term" value="F:heat shock protein binding"/>
    <property type="evidence" value="ECO:0007669"/>
    <property type="project" value="InterPro"/>
</dbReference>
<dbReference type="InterPro" id="IPR012724">
    <property type="entry name" value="DnaJ"/>
</dbReference>
<feature type="domain" description="CR-type" evidence="9">
    <location>
        <begin position="207"/>
        <end position="285"/>
    </location>
</feature>
<dbReference type="CDD" id="cd10719">
    <property type="entry name" value="DnaJ_zf"/>
    <property type="match status" value="1"/>
</dbReference>
<dbReference type="InterPro" id="IPR001305">
    <property type="entry name" value="HSP_DnaJ_Cys-rich_dom"/>
</dbReference>
<evidence type="ECO:0000259" key="8">
    <source>
        <dbReference type="PROSITE" id="PS50076"/>
    </source>
</evidence>
<dbReference type="CDD" id="cd06257">
    <property type="entry name" value="DnaJ"/>
    <property type="match status" value="1"/>
</dbReference>
<dbReference type="GO" id="GO:0009408">
    <property type="term" value="P:response to heat"/>
    <property type="evidence" value="ECO:0007669"/>
    <property type="project" value="InterPro"/>
</dbReference>
<keyword evidence="1 6" id="KW-0479">Metal-binding</keyword>
<evidence type="ECO:0000256" key="5">
    <source>
        <dbReference type="ARBA" id="ARBA00023186"/>
    </source>
</evidence>
<dbReference type="GO" id="GO:0008270">
    <property type="term" value="F:zinc ion binding"/>
    <property type="evidence" value="ECO:0007669"/>
    <property type="project" value="UniProtKB-KW"/>
</dbReference>
<gene>
    <name evidence="10" type="ORF">POTOM_032917</name>
</gene>
<dbReference type="Pfam" id="PF00226">
    <property type="entry name" value="DnaJ"/>
    <property type="match status" value="1"/>
</dbReference>
<sequence>MVRSRGVKLVGWLARRSLPFNLLEDPADSVYKSVLSGSFRRLSGTAGVYNPIRSIGNHTHKNVNQKNWLLLGALNANFGAASTTLQLAKKLHPDTNKDDPEAEKKFQEVSKAYEVLKDDQKREQYDQLGHDAFENQDNYQPGGPGFESPFGDFFRMEDLKLTCCLYVHDATTCVDGDQIFSNIFRQNVAGQDVKVSIELSFMEAVQGCTKTITFQTDVACEACGGEGVPPGVKPQMCKRCKGRGVISTQKGFFSFQQTCDQCGGTGQTVSSFCRSCHGRKVVRGSKTISLNIPTGVDDNETMKLPRSGGADPEKNQPGDLYVTIKTLFPSDTCQLPPILLHLSHFVIEVIMNFLLPPPQVREDPVFRREGSNIHVDAVLGITQAILGGTIQVPTLTGDVVLKVRPGTQPGQKVVLKNKGEMNAIFALLTPALDIFLCYMSAQGIKARASYSFGDQFVHFNVKIPTTLTPRQCELIEEFAKEEQGECDKRAAGASGADDRLLEGTSVHRQPGGVVKRAHALASCCLRPIQFSWMAPAGSLQRFHRSQAREHFPPSIFCLLRCREES</sequence>
<dbReference type="InterPro" id="IPR018253">
    <property type="entry name" value="DnaJ_domain_CS"/>
</dbReference>
<reference evidence="10" key="1">
    <citation type="journal article" date="2020" name="bioRxiv">
        <title>Hybrid origin of Populus tomentosa Carr. identified through genome sequencing and phylogenomic analysis.</title>
        <authorList>
            <person name="An X."/>
            <person name="Gao K."/>
            <person name="Chen Z."/>
            <person name="Li J."/>
            <person name="Yang X."/>
            <person name="Yang X."/>
            <person name="Zhou J."/>
            <person name="Guo T."/>
            <person name="Zhao T."/>
            <person name="Huang S."/>
            <person name="Miao D."/>
            <person name="Khan W.U."/>
            <person name="Rao P."/>
            <person name="Ye M."/>
            <person name="Lei B."/>
            <person name="Liao W."/>
            <person name="Wang J."/>
            <person name="Ji L."/>
            <person name="Li Y."/>
            <person name="Guo B."/>
            <person name="Mustafa N.S."/>
            <person name="Li S."/>
            <person name="Yun Q."/>
            <person name="Keller S.R."/>
            <person name="Mao J."/>
            <person name="Zhang R."/>
            <person name="Strauss S.H."/>
        </authorList>
    </citation>
    <scope>NUCLEOTIDE SEQUENCE</scope>
    <source>
        <strain evidence="10">GM15</strain>
        <tissue evidence="10">Leaf</tissue>
    </source>
</reference>
<organism evidence="10 11">
    <name type="scientific">Populus tomentosa</name>
    <name type="common">Chinese white poplar</name>
    <dbReference type="NCBI Taxonomy" id="118781"/>
    <lineage>
        <taxon>Eukaryota</taxon>
        <taxon>Viridiplantae</taxon>
        <taxon>Streptophyta</taxon>
        <taxon>Embryophyta</taxon>
        <taxon>Tracheophyta</taxon>
        <taxon>Spermatophyta</taxon>
        <taxon>Magnoliopsida</taxon>
        <taxon>eudicotyledons</taxon>
        <taxon>Gunneridae</taxon>
        <taxon>Pentapetalae</taxon>
        <taxon>rosids</taxon>
        <taxon>fabids</taxon>
        <taxon>Malpighiales</taxon>
        <taxon>Salicaceae</taxon>
        <taxon>Saliceae</taxon>
        <taxon>Populus</taxon>
    </lineage>
</organism>
<dbReference type="InterPro" id="IPR002939">
    <property type="entry name" value="DnaJ_C"/>
</dbReference>
<protein>
    <submittedName>
        <fullName evidence="10">Uncharacterized protein</fullName>
    </submittedName>
</protein>
<dbReference type="OrthoDB" id="10256793at2759"/>
<proteinExistence type="inferred from homology"/>
<keyword evidence="11" id="KW-1185">Reference proteome</keyword>
<dbReference type="Pfam" id="PF00684">
    <property type="entry name" value="DnaJ_CXXCXGXG"/>
    <property type="match status" value="1"/>
</dbReference>
<evidence type="ECO:0000256" key="7">
    <source>
        <dbReference type="SAM" id="MobiDB-lite"/>
    </source>
</evidence>
<comment type="caution">
    <text evidence="10">The sequence shown here is derived from an EMBL/GenBank/DDBJ whole genome shotgun (WGS) entry which is preliminary data.</text>
</comment>
<dbReference type="GO" id="GO:0005737">
    <property type="term" value="C:cytoplasm"/>
    <property type="evidence" value="ECO:0007669"/>
    <property type="project" value="TreeGrafter"/>
</dbReference>
<dbReference type="PANTHER" id="PTHR43096">
    <property type="entry name" value="DNAJ HOMOLOG 1, MITOCHONDRIAL-RELATED"/>
    <property type="match status" value="1"/>
</dbReference>
<evidence type="ECO:0000259" key="9">
    <source>
        <dbReference type="PROSITE" id="PS51188"/>
    </source>
</evidence>
<dbReference type="FunFam" id="2.10.230.10:FF:000002">
    <property type="entry name" value="Molecular chaperone DnaJ"/>
    <property type="match status" value="1"/>
</dbReference>
<dbReference type="GO" id="GO:0005524">
    <property type="term" value="F:ATP binding"/>
    <property type="evidence" value="ECO:0007669"/>
    <property type="project" value="InterPro"/>
</dbReference>
<accession>A0A8X7Z124</accession>
<evidence type="ECO:0000256" key="1">
    <source>
        <dbReference type="ARBA" id="ARBA00022723"/>
    </source>
</evidence>
<evidence type="ECO:0000256" key="3">
    <source>
        <dbReference type="ARBA" id="ARBA00022771"/>
    </source>
</evidence>
<dbReference type="GO" id="GO:0051082">
    <property type="term" value="F:unfolded protein binding"/>
    <property type="evidence" value="ECO:0007669"/>
    <property type="project" value="InterPro"/>
</dbReference>
<feature type="region of interest" description="Disordered" evidence="7">
    <location>
        <begin position="294"/>
        <end position="316"/>
    </location>
</feature>
<keyword evidence="3 6" id="KW-0863">Zinc-finger</keyword>
<name>A0A8X7Z124_POPTO</name>
<feature type="zinc finger region" description="CR-type" evidence="6">
    <location>
        <begin position="207"/>
        <end position="285"/>
    </location>
</feature>
<keyword evidence="5" id="KW-0143">Chaperone</keyword>
<evidence type="ECO:0000256" key="4">
    <source>
        <dbReference type="ARBA" id="ARBA00022833"/>
    </source>
</evidence>
<keyword evidence="4 6" id="KW-0862">Zinc</keyword>
<keyword evidence="2" id="KW-0677">Repeat</keyword>